<dbReference type="InterPro" id="IPR017441">
    <property type="entry name" value="Protein_kinase_ATP_BS"/>
</dbReference>
<dbReference type="PANTHER" id="PTHR22974:SF23">
    <property type="entry name" value="TOUSLED-LIKE KINASE, ISOFORM G"/>
    <property type="match status" value="1"/>
</dbReference>
<dbReference type="InterPro" id="IPR008271">
    <property type="entry name" value="Ser/Thr_kinase_AS"/>
</dbReference>
<feature type="domain" description="Protein kinase" evidence="9">
    <location>
        <begin position="394"/>
        <end position="666"/>
    </location>
</feature>
<feature type="coiled-coil region" evidence="7">
    <location>
        <begin position="164"/>
        <end position="219"/>
    </location>
</feature>
<evidence type="ECO:0000256" key="5">
    <source>
        <dbReference type="ARBA" id="ARBA00022840"/>
    </source>
</evidence>
<dbReference type="Proteomes" id="UP001255856">
    <property type="component" value="Unassembled WGS sequence"/>
</dbReference>
<dbReference type="InterPro" id="IPR000719">
    <property type="entry name" value="Prot_kinase_dom"/>
</dbReference>
<keyword evidence="3 6" id="KW-0547">Nucleotide-binding</keyword>
<dbReference type="EMBL" id="JASFZW010000009">
    <property type="protein sequence ID" value="KAK2076561.1"/>
    <property type="molecule type" value="Genomic_DNA"/>
</dbReference>
<keyword evidence="1" id="KW-0723">Serine/threonine-protein kinase</keyword>
<sequence length="693" mass="75245">MSSGGVPPEVIAVLGNLNSSNEARLALLEKRFTIPPSPAASREATSQITAAREGTPGPENGDPVAATWHSLDGLELSTDNLKKRRRTSLGPGVPPRGGGSPPHGSASLLLSPSGGDTGSRGAACGSPTSSRRRRNTISRYFSSAGGAHSNDGTATAGPHDAAARAQAQAALAAAEQQAAQLAAELEAARADAAAARAARNDAEERLAGAQGELAAARQQLSGQAAHVRATVLRLARRCARLEREGTAQRLQAMGPRLGSLGVRRRGIEVQEVWDEGQAFKELRVKLAALSDQREAIEAARKAAKRRLPLPGQPLPEDRAEAAEASSGALHPEDWVVQEEIYKARLAAIKREEEMVKVDLARLETEKMLYIRELKRVRDEDGSRFSSFPVLNDRYLLLSLLGRGGFSEVYRAFDLSSQREVACKVHQLNSSWSEVKKASYVKHSVREYHIHKKLKHPRIVSLLDIFEIDNNTFATVLELCEGGDLDGYCKLHETLPEKEARTIVAQVVSGLLYLNTKPNSVIHYDLKPANILFDQVGEVKLTDFGLSKVVDDGATRGVELTSQGAGTYWYLPPECFEVSRTPRISSKVDVWSVGVILYQMLTGKRPFGHDQSQEQILRNEVMLNAREVVFPSRPAISQECKEFIKSCLAYRQEDRLDVAGAAAHPYLQGASASSRARERRQSVSARDLAAASAS</sequence>
<gene>
    <name evidence="10" type="ORF">QBZ16_005321</name>
</gene>
<organism evidence="10 11">
    <name type="scientific">Prototheca wickerhamii</name>
    <dbReference type="NCBI Taxonomy" id="3111"/>
    <lineage>
        <taxon>Eukaryota</taxon>
        <taxon>Viridiplantae</taxon>
        <taxon>Chlorophyta</taxon>
        <taxon>core chlorophytes</taxon>
        <taxon>Trebouxiophyceae</taxon>
        <taxon>Chlorellales</taxon>
        <taxon>Chlorellaceae</taxon>
        <taxon>Prototheca</taxon>
    </lineage>
</organism>
<dbReference type="GO" id="GO:0005634">
    <property type="term" value="C:nucleus"/>
    <property type="evidence" value="ECO:0007669"/>
    <property type="project" value="TreeGrafter"/>
</dbReference>
<dbReference type="GO" id="GO:0005524">
    <property type="term" value="F:ATP binding"/>
    <property type="evidence" value="ECO:0007669"/>
    <property type="project" value="UniProtKB-UniRule"/>
</dbReference>
<protein>
    <recommendedName>
        <fullName evidence="9">Protein kinase domain-containing protein</fullName>
    </recommendedName>
</protein>
<evidence type="ECO:0000313" key="11">
    <source>
        <dbReference type="Proteomes" id="UP001255856"/>
    </source>
</evidence>
<dbReference type="GO" id="GO:0004674">
    <property type="term" value="F:protein serine/threonine kinase activity"/>
    <property type="evidence" value="ECO:0007669"/>
    <property type="project" value="UniProtKB-KW"/>
</dbReference>
<keyword evidence="5 6" id="KW-0067">ATP-binding</keyword>
<dbReference type="Gene3D" id="1.10.510.10">
    <property type="entry name" value="Transferase(Phosphotransferase) domain 1"/>
    <property type="match status" value="1"/>
</dbReference>
<dbReference type="GO" id="GO:0007059">
    <property type="term" value="P:chromosome segregation"/>
    <property type="evidence" value="ECO:0007669"/>
    <property type="project" value="TreeGrafter"/>
</dbReference>
<proteinExistence type="predicted"/>
<feature type="region of interest" description="Disordered" evidence="8">
    <location>
        <begin position="33"/>
        <end position="162"/>
    </location>
</feature>
<dbReference type="FunFam" id="1.10.510.10:FF:000698">
    <property type="entry name" value="Serine/threonine-protein kinase tousled-like 1"/>
    <property type="match status" value="1"/>
</dbReference>
<evidence type="ECO:0000256" key="1">
    <source>
        <dbReference type="ARBA" id="ARBA00022527"/>
    </source>
</evidence>
<dbReference type="PROSITE" id="PS00108">
    <property type="entry name" value="PROTEIN_KINASE_ST"/>
    <property type="match status" value="1"/>
</dbReference>
<keyword evidence="11" id="KW-1185">Reference proteome</keyword>
<dbReference type="PROSITE" id="PS50011">
    <property type="entry name" value="PROTEIN_KINASE_DOM"/>
    <property type="match status" value="1"/>
</dbReference>
<dbReference type="PROSITE" id="PS00107">
    <property type="entry name" value="PROTEIN_KINASE_ATP"/>
    <property type="match status" value="1"/>
</dbReference>
<keyword evidence="4" id="KW-0418">Kinase</keyword>
<comment type="caution">
    <text evidence="10">The sequence shown here is derived from an EMBL/GenBank/DDBJ whole genome shotgun (WGS) entry which is preliminary data.</text>
</comment>
<evidence type="ECO:0000256" key="3">
    <source>
        <dbReference type="ARBA" id="ARBA00022741"/>
    </source>
</evidence>
<dbReference type="CDD" id="cd13990">
    <property type="entry name" value="STKc_TLK"/>
    <property type="match status" value="1"/>
</dbReference>
<feature type="region of interest" description="Disordered" evidence="8">
    <location>
        <begin position="669"/>
        <end position="693"/>
    </location>
</feature>
<dbReference type="AlphaFoldDB" id="A0AAD9MM89"/>
<name>A0AAD9MM89_PROWI</name>
<dbReference type="PANTHER" id="PTHR22974">
    <property type="entry name" value="MIXED LINEAGE PROTEIN KINASE"/>
    <property type="match status" value="1"/>
</dbReference>
<evidence type="ECO:0000256" key="2">
    <source>
        <dbReference type="ARBA" id="ARBA00022679"/>
    </source>
</evidence>
<evidence type="ECO:0000259" key="9">
    <source>
        <dbReference type="PROSITE" id="PS50011"/>
    </source>
</evidence>
<dbReference type="SUPFAM" id="SSF56112">
    <property type="entry name" value="Protein kinase-like (PK-like)"/>
    <property type="match status" value="1"/>
</dbReference>
<dbReference type="Pfam" id="PF00069">
    <property type="entry name" value="Pkinase"/>
    <property type="match status" value="1"/>
</dbReference>
<feature type="coiled-coil region" evidence="7">
    <location>
        <begin position="279"/>
        <end position="306"/>
    </location>
</feature>
<evidence type="ECO:0000256" key="8">
    <source>
        <dbReference type="SAM" id="MobiDB-lite"/>
    </source>
</evidence>
<keyword evidence="2" id="KW-0808">Transferase</keyword>
<reference evidence="10" key="1">
    <citation type="submission" date="2021-01" db="EMBL/GenBank/DDBJ databases">
        <authorList>
            <person name="Eckstrom K.M.E."/>
        </authorList>
    </citation>
    <scope>NUCLEOTIDE SEQUENCE</scope>
    <source>
        <strain evidence="10">UVCC 0001</strain>
    </source>
</reference>
<feature type="binding site" evidence="6">
    <location>
        <position position="423"/>
    </location>
    <ligand>
        <name>ATP</name>
        <dbReference type="ChEBI" id="CHEBI:30616"/>
    </ligand>
</feature>
<dbReference type="GO" id="GO:0035556">
    <property type="term" value="P:intracellular signal transduction"/>
    <property type="evidence" value="ECO:0007669"/>
    <property type="project" value="TreeGrafter"/>
</dbReference>
<accession>A0AAD9MM89</accession>
<evidence type="ECO:0000256" key="7">
    <source>
        <dbReference type="SAM" id="Coils"/>
    </source>
</evidence>
<evidence type="ECO:0000256" key="6">
    <source>
        <dbReference type="PROSITE-ProRule" id="PRU10141"/>
    </source>
</evidence>
<feature type="compositionally biased region" description="Low complexity" evidence="8">
    <location>
        <begin position="102"/>
        <end position="114"/>
    </location>
</feature>
<keyword evidence="7" id="KW-0175">Coiled coil</keyword>
<dbReference type="InterPro" id="IPR011009">
    <property type="entry name" value="Kinase-like_dom_sf"/>
</dbReference>
<feature type="coiled-coil region" evidence="7">
    <location>
        <begin position="345"/>
        <end position="379"/>
    </location>
</feature>
<evidence type="ECO:0000256" key="4">
    <source>
        <dbReference type="ARBA" id="ARBA00022777"/>
    </source>
</evidence>
<dbReference type="SMART" id="SM00220">
    <property type="entry name" value="S_TKc"/>
    <property type="match status" value="1"/>
</dbReference>
<evidence type="ECO:0000313" key="10">
    <source>
        <dbReference type="EMBL" id="KAK2076561.1"/>
    </source>
</evidence>